<accession>A0A6L2Q682</accession>
<organism evidence="1 2">
    <name type="scientific">Coptotermes formosanus</name>
    <name type="common">Formosan subterranean termite</name>
    <dbReference type="NCBI Taxonomy" id="36987"/>
    <lineage>
        <taxon>Eukaryota</taxon>
        <taxon>Metazoa</taxon>
        <taxon>Ecdysozoa</taxon>
        <taxon>Arthropoda</taxon>
        <taxon>Hexapoda</taxon>
        <taxon>Insecta</taxon>
        <taxon>Pterygota</taxon>
        <taxon>Neoptera</taxon>
        <taxon>Polyneoptera</taxon>
        <taxon>Dictyoptera</taxon>
        <taxon>Blattodea</taxon>
        <taxon>Blattoidea</taxon>
        <taxon>Termitoidae</taxon>
        <taxon>Rhinotermitidae</taxon>
        <taxon>Coptotermes</taxon>
    </lineage>
</organism>
<keyword evidence="2" id="KW-1185">Reference proteome</keyword>
<dbReference type="EMBL" id="BLKM01012984">
    <property type="protein sequence ID" value="GFG38268.1"/>
    <property type="molecule type" value="Genomic_DNA"/>
</dbReference>
<sequence>MGINIQNTSVNDQEIQEPPIMTMQNGRLRSHAALNRQAARMGEQSSVPQTWTTLATCKAAV</sequence>
<dbReference type="Proteomes" id="UP000502823">
    <property type="component" value="Unassembled WGS sequence"/>
</dbReference>
<reference evidence="2" key="1">
    <citation type="submission" date="2020-01" db="EMBL/GenBank/DDBJ databases">
        <title>Draft genome sequence of the Termite Coptotermes fromosanus.</title>
        <authorList>
            <person name="Itakura S."/>
            <person name="Yosikawa Y."/>
            <person name="Umezawa K."/>
        </authorList>
    </citation>
    <scope>NUCLEOTIDE SEQUENCE [LARGE SCALE GENOMIC DNA]</scope>
</reference>
<evidence type="ECO:0000313" key="1">
    <source>
        <dbReference type="EMBL" id="GFG38268.1"/>
    </source>
</evidence>
<name>A0A6L2Q682_COPFO</name>
<gene>
    <name evidence="1" type="ORF">Cfor_08918</name>
</gene>
<dbReference type="AlphaFoldDB" id="A0A6L2Q682"/>
<proteinExistence type="predicted"/>
<protein>
    <submittedName>
        <fullName evidence="1">Uncharacterized protein</fullName>
    </submittedName>
</protein>
<dbReference type="InParanoid" id="A0A6L2Q682"/>
<evidence type="ECO:0000313" key="2">
    <source>
        <dbReference type="Proteomes" id="UP000502823"/>
    </source>
</evidence>
<comment type="caution">
    <text evidence="1">The sequence shown here is derived from an EMBL/GenBank/DDBJ whole genome shotgun (WGS) entry which is preliminary data.</text>
</comment>